<accession>A0A1E1LYI1</accession>
<dbReference type="Proteomes" id="UP000177625">
    <property type="component" value="Unassembled WGS sequence"/>
</dbReference>
<evidence type="ECO:0000313" key="2">
    <source>
        <dbReference type="Proteomes" id="UP000177625"/>
    </source>
</evidence>
<keyword evidence="2" id="KW-1185">Reference proteome</keyword>
<evidence type="ECO:0000313" key="1">
    <source>
        <dbReference type="EMBL" id="CZT41922.1"/>
    </source>
</evidence>
<dbReference type="EMBL" id="FJVC01000065">
    <property type="protein sequence ID" value="CZT41922.1"/>
    <property type="molecule type" value="Genomic_DNA"/>
</dbReference>
<reference evidence="2" key="1">
    <citation type="submission" date="2016-03" db="EMBL/GenBank/DDBJ databases">
        <authorList>
            <person name="Guldener U."/>
        </authorList>
    </citation>
    <scope>NUCLEOTIDE SEQUENCE [LARGE SCALE GENOMIC DNA]</scope>
</reference>
<organism evidence="1 2">
    <name type="scientific">Rhynchosporium secalis</name>
    <name type="common">Barley scald fungus</name>
    <dbReference type="NCBI Taxonomy" id="38038"/>
    <lineage>
        <taxon>Eukaryota</taxon>
        <taxon>Fungi</taxon>
        <taxon>Dikarya</taxon>
        <taxon>Ascomycota</taxon>
        <taxon>Pezizomycotina</taxon>
        <taxon>Leotiomycetes</taxon>
        <taxon>Helotiales</taxon>
        <taxon>Ploettnerulaceae</taxon>
        <taxon>Rhynchosporium</taxon>
    </lineage>
</organism>
<protein>
    <submittedName>
        <fullName evidence="1">Uncharacterized protein</fullName>
    </submittedName>
</protein>
<name>A0A1E1LYI1_RHYSE</name>
<gene>
    <name evidence="1" type="ORF">RSE6_01736</name>
</gene>
<sequence length="126" mass="13771">MPVLVLYYTTIGRGIKLSQAAIILLSSQGVSQPLIVSSTGPNIATGSLYGWFSEKESLYSRPPNQIYESIAKGVRSMFFLAISHRGADSAVVLSSMLSVHSGARPFWTDLHRYSHAIQAINDDFAH</sequence>
<proteinExistence type="predicted"/>
<dbReference type="AlphaFoldDB" id="A0A1E1LYI1"/>